<dbReference type="PROSITE" id="PS00297">
    <property type="entry name" value="HSP70_1"/>
    <property type="match status" value="1"/>
</dbReference>
<dbReference type="SUPFAM" id="SSF100920">
    <property type="entry name" value="Heat shock protein 70kD (HSP70), peptide-binding domain"/>
    <property type="match status" value="1"/>
</dbReference>
<keyword evidence="7" id="KW-0597">Phosphoprotein</keyword>
<dbReference type="PRINTS" id="PR00301">
    <property type="entry name" value="HEATSHOCK70"/>
</dbReference>
<evidence type="ECO:0000256" key="3">
    <source>
        <dbReference type="ARBA" id="ARBA00009589"/>
    </source>
</evidence>
<keyword evidence="4" id="KW-1017">Isopeptide bond</keyword>
<keyword evidence="5" id="KW-0134">Cell wall</keyword>
<sequence length="1333" mass="151123">MAKATQAVGIDLGTTYSCVGVFQHGKVEIIANDQGNRTTPSYVAFTDTERLIGDAAKNQVAMNPNNTVFDAKRLIGRKFEEASVQSDMKHWPFTVVNEGGKPKIQVEYKGENKNFFPEEISSMVLIKMKETAEAYLGGTVKDAVVTVPAYFNDSQRQATKDAGTISGMNVLRIINEPTAAAIAYGLDKKVGGERNVLIFDLGGGTFDVSVLTIEDGIFEVKSTAGDTHLGGEDFDNRMVNFFVQEFKRKYKKDLSSNKRAVRRLRTACERAKRTLSSSTQASIEIDSLFEGIDFYTSVTRARFEELCSDLFRGTLEPVEKALRDAKMDKAQIHDIVLVGGSTRIPKIQKLLQDFFNGKDLNKSINPDEAVAYGAAVQAAILCGDKSETVQDLLLLDVTPLSLGIETAGGVMTALIKRNTTIPTKQTQTFTTYSDNQPGVLIQVYEGERAMTRDNNLLGKFELTGIPPAPRGVPQIEVTFDIDANGILNVSAVDKSTGKENKITITNDKGRLSKEEIERMVNEAEKYRSEDEQQRERITSKNNLESYCFNMKSTVEDDKFKDKIPEGDRETIISKCNETIQWLDSNQLAEKDEYEHRQKELEKVCNPIITKIGVIRPPVSFLLSQWVPRLDQKLRSGFEAPIARDSRPIFCLGSDSLLRGHCKPRQKQVKTHGKRRESMFEENDLKGKAQQDEPLGLWDILRESEAVHLLGHALRHSATTSACRSSDKATGLPGPSYVRTPVRCRGSVTLELGRFSNIPLVIHTCPPSPSEDRPSLPNRGPRLVFEMEPPLRVAGRLTHAPESAVLKRLLGSSDFNIVSVGDHTEGVFGSGGAKTSAIDKHLNRCRCGSGRGAPSCFSRRRNLQHTHTHATMPVLGPLYSVCFARVRLRSHIKVKKLIGMCSSQRRRYSQEHLQKCYEDHRALWESKKLPENVNPRSVFACNELDLRDVSVYGFDYDYTLANYEPAVEHLIYELGKNVLVSKYRYPEEIKSLKYNREFAVRGLHYDIEHGLLMKLDQFQQIQQGSIYHGLTPVSQEQVLKTYGGRSLPLHYVEGHLRGDTKMAHLADLFSLPEMCLLSQVAQYFMDHNLQYHSVPLFNDVKAAIASIHPEMHRIVGRNISEYLIKDPDLVTFFQRLKENNKEIFIITNSPFYFVNAGLSYLLGEDWREFFDVVVASAKKPAFFTDSMRPFRELNEEIHTQTWGPVTQLEKGKIYLEYEIQCLNSDDYKKMSGWLMILQSLIESSQDFEDEESRKMIEKWEEERDQLRKKTKELFNPHFGSVFRTHDNPTYFSRRLFRFADIYTSRLSNLNDYSINHTFYPRRGVLPHEYKSLFV</sequence>
<evidence type="ECO:0000313" key="17">
    <source>
        <dbReference type="EMBL" id="ROT68844.1"/>
    </source>
</evidence>
<dbReference type="FunFam" id="2.60.34.10:FF:000002">
    <property type="entry name" value="Heat shock 70 kDa"/>
    <property type="match status" value="1"/>
</dbReference>
<dbReference type="InterPro" id="IPR036412">
    <property type="entry name" value="HAD-like_sf"/>
</dbReference>
<evidence type="ECO:0000256" key="7">
    <source>
        <dbReference type="ARBA" id="ARBA00022553"/>
    </source>
</evidence>
<comment type="similarity">
    <text evidence="2">Belongs to the heat shock protein 70 family.</text>
</comment>
<gene>
    <name evidence="17" type="ORF">C7M84_012995</name>
</gene>
<dbReference type="Gene3D" id="2.60.34.10">
    <property type="entry name" value="Substrate Binding Domain Of DNAk, Chain A, domain 1"/>
    <property type="match status" value="1"/>
</dbReference>
<evidence type="ECO:0000313" key="18">
    <source>
        <dbReference type="Proteomes" id="UP000283509"/>
    </source>
</evidence>
<dbReference type="CDD" id="cd10233">
    <property type="entry name" value="ASKHA_NBD_HSP70_HSPA1"/>
    <property type="match status" value="1"/>
</dbReference>
<dbReference type="NCBIfam" id="NF001413">
    <property type="entry name" value="PRK00290.1"/>
    <property type="match status" value="1"/>
</dbReference>
<dbReference type="InterPro" id="IPR029048">
    <property type="entry name" value="HSP70_C_sf"/>
</dbReference>
<comment type="similarity">
    <text evidence="3">Belongs to the 5'(3')-deoxyribonucleotidase family.</text>
</comment>
<comment type="subcellular location">
    <subcellularLocation>
        <location evidence="1">Secreted</location>
        <location evidence="1">Cell wall</location>
    </subcellularLocation>
</comment>
<dbReference type="PANTHER" id="PTHR19375">
    <property type="entry name" value="HEAT SHOCK PROTEIN 70KDA"/>
    <property type="match status" value="1"/>
</dbReference>
<dbReference type="FunFam" id="3.30.420.40:FF:000135">
    <property type="entry name" value="Heat shock cognate 71 kDa protein"/>
    <property type="match status" value="1"/>
</dbReference>
<evidence type="ECO:0000256" key="1">
    <source>
        <dbReference type="ARBA" id="ARBA00004191"/>
    </source>
</evidence>
<dbReference type="SUPFAM" id="SSF53067">
    <property type="entry name" value="Actin-like ATPase domain"/>
    <property type="match status" value="2"/>
</dbReference>
<keyword evidence="8" id="KW-0479">Metal-binding</keyword>
<dbReference type="GO" id="GO:0033554">
    <property type="term" value="P:cellular response to stress"/>
    <property type="evidence" value="ECO:0007669"/>
    <property type="project" value="UniProtKB-ARBA"/>
</dbReference>
<dbReference type="GO" id="GO:0140662">
    <property type="term" value="F:ATP-dependent protein folding chaperone"/>
    <property type="evidence" value="ECO:0007669"/>
    <property type="project" value="InterPro"/>
</dbReference>
<accession>A0A423SX77</accession>
<evidence type="ECO:0000256" key="13">
    <source>
        <dbReference type="ARBA" id="ARBA00022843"/>
    </source>
</evidence>
<dbReference type="GO" id="GO:0000049">
    <property type="term" value="F:tRNA binding"/>
    <property type="evidence" value="ECO:0007669"/>
    <property type="project" value="UniProtKB-ARBA"/>
</dbReference>
<dbReference type="InterPro" id="IPR008380">
    <property type="entry name" value="HAD-SF_hydro_IG_5-nucl"/>
</dbReference>
<evidence type="ECO:0000256" key="12">
    <source>
        <dbReference type="ARBA" id="ARBA00022842"/>
    </source>
</evidence>
<evidence type="ECO:0000256" key="16">
    <source>
        <dbReference type="SAM" id="MobiDB-lite"/>
    </source>
</evidence>
<dbReference type="InterPro" id="IPR043129">
    <property type="entry name" value="ATPase_NBD"/>
</dbReference>
<evidence type="ECO:0000256" key="11">
    <source>
        <dbReference type="ARBA" id="ARBA00022840"/>
    </source>
</evidence>
<dbReference type="GO" id="GO:0005524">
    <property type="term" value="F:ATP binding"/>
    <property type="evidence" value="ECO:0007669"/>
    <property type="project" value="UniProtKB-KW"/>
</dbReference>
<comment type="catalytic activity">
    <reaction evidence="15">
        <text>ATP + H2O = ADP + phosphate + H(+)</text>
        <dbReference type="Rhea" id="RHEA:13065"/>
        <dbReference type="ChEBI" id="CHEBI:15377"/>
        <dbReference type="ChEBI" id="CHEBI:15378"/>
        <dbReference type="ChEBI" id="CHEBI:30616"/>
        <dbReference type="ChEBI" id="CHEBI:43474"/>
        <dbReference type="ChEBI" id="CHEBI:456216"/>
        <dbReference type="EC" id="3.6.4.10"/>
    </reaction>
</comment>
<evidence type="ECO:0000256" key="2">
    <source>
        <dbReference type="ARBA" id="ARBA00007381"/>
    </source>
</evidence>
<dbReference type="SUPFAM" id="SSF56784">
    <property type="entry name" value="HAD-like"/>
    <property type="match status" value="1"/>
</dbReference>
<dbReference type="SUPFAM" id="SSF100934">
    <property type="entry name" value="Heat shock protein 70kD (HSP70), C-terminal subdomain"/>
    <property type="match status" value="1"/>
</dbReference>
<evidence type="ECO:0000256" key="15">
    <source>
        <dbReference type="ARBA" id="ARBA00048056"/>
    </source>
</evidence>
<dbReference type="FunFam" id="3.30.30.30:FF:000001">
    <property type="entry name" value="heat shock 70 kDa protein-like"/>
    <property type="match status" value="1"/>
</dbReference>
<dbReference type="FunFam" id="3.30.420.40:FF:000026">
    <property type="entry name" value="Heat shock protein 70"/>
    <property type="match status" value="1"/>
</dbReference>
<keyword evidence="10" id="KW-0378">Hydrolase</keyword>
<feature type="compositionally biased region" description="Basic residues" evidence="16">
    <location>
        <begin position="665"/>
        <end position="674"/>
    </location>
</feature>
<proteinExistence type="inferred from homology"/>
<dbReference type="InterPro" id="IPR023214">
    <property type="entry name" value="HAD_sf"/>
</dbReference>
<dbReference type="Gene3D" id="3.30.420.40">
    <property type="match status" value="2"/>
</dbReference>
<reference evidence="17 18" key="1">
    <citation type="submission" date="2018-04" db="EMBL/GenBank/DDBJ databases">
        <authorList>
            <person name="Zhang X."/>
            <person name="Yuan J."/>
            <person name="Li F."/>
            <person name="Xiang J."/>
        </authorList>
    </citation>
    <scope>NUCLEOTIDE SEQUENCE [LARGE SCALE GENOMIC DNA]</scope>
    <source>
        <tissue evidence="17">Muscle</tissue>
    </source>
</reference>
<dbReference type="PROSITE" id="PS01036">
    <property type="entry name" value="HSP70_3"/>
    <property type="match status" value="1"/>
</dbReference>
<keyword evidence="18" id="KW-1185">Reference proteome</keyword>
<dbReference type="GO" id="GO:0051170">
    <property type="term" value="P:import into nucleus"/>
    <property type="evidence" value="ECO:0007669"/>
    <property type="project" value="UniProtKB-ARBA"/>
</dbReference>
<reference evidence="17 18" key="2">
    <citation type="submission" date="2019-01" db="EMBL/GenBank/DDBJ databases">
        <title>The decoding of complex shrimp genome reveals the adaptation for benthos swimmer, frequently molting mechanism and breeding impact on genome.</title>
        <authorList>
            <person name="Sun Y."/>
            <person name="Gao Y."/>
            <person name="Yu Y."/>
        </authorList>
    </citation>
    <scope>NUCLEOTIDE SEQUENCE [LARGE SCALE GENOMIC DNA]</scope>
    <source>
        <tissue evidence="17">Muscle</tissue>
    </source>
</reference>
<dbReference type="InterPro" id="IPR029047">
    <property type="entry name" value="HSP70_peptide-bd_sf"/>
</dbReference>
<dbReference type="GO" id="GO:0016787">
    <property type="term" value="F:hydrolase activity"/>
    <property type="evidence" value="ECO:0007669"/>
    <property type="project" value="UniProtKB-KW"/>
</dbReference>
<keyword evidence="11" id="KW-0067">ATP-binding</keyword>
<evidence type="ECO:0000256" key="6">
    <source>
        <dbReference type="ARBA" id="ARBA00022525"/>
    </source>
</evidence>
<evidence type="ECO:0000256" key="10">
    <source>
        <dbReference type="ARBA" id="ARBA00022801"/>
    </source>
</evidence>
<dbReference type="EMBL" id="QCYY01002627">
    <property type="protein sequence ID" value="ROT68844.1"/>
    <property type="molecule type" value="Genomic_DNA"/>
</dbReference>
<dbReference type="InterPro" id="IPR013126">
    <property type="entry name" value="Hsp_70_fam"/>
</dbReference>
<keyword evidence="12" id="KW-0460">Magnesium</keyword>
<dbReference type="Gene3D" id="3.30.30.30">
    <property type="match status" value="1"/>
</dbReference>
<dbReference type="Pfam" id="PF00012">
    <property type="entry name" value="HSP70"/>
    <property type="match status" value="1"/>
</dbReference>
<dbReference type="Gene3D" id="3.40.50.1000">
    <property type="entry name" value="HAD superfamily/HAD-like"/>
    <property type="match status" value="1"/>
</dbReference>
<dbReference type="Proteomes" id="UP000283509">
    <property type="component" value="Unassembled WGS sequence"/>
</dbReference>
<keyword evidence="9" id="KW-0547">Nucleotide-binding</keyword>
<dbReference type="GO" id="GO:0046872">
    <property type="term" value="F:metal ion binding"/>
    <property type="evidence" value="ECO:0007669"/>
    <property type="project" value="UniProtKB-KW"/>
</dbReference>
<name>A0A423SX77_PENVA</name>
<protein>
    <submittedName>
        <fullName evidence="17">Heat shock protein 70</fullName>
    </submittedName>
</protein>
<keyword evidence="14 17" id="KW-0346">Stress response</keyword>
<dbReference type="OrthoDB" id="2401965at2759"/>
<feature type="region of interest" description="Disordered" evidence="16">
    <location>
        <begin position="665"/>
        <end position="684"/>
    </location>
</feature>
<dbReference type="NCBIfam" id="TIGR02244">
    <property type="entry name" value="HAD-IG-Ncltidse"/>
    <property type="match status" value="1"/>
</dbReference>
<dbReference type="FunFam" id="1.20.1270.10:FF:000016">
    <property type="entry name" value="Heat shock protein 70"/>
    <property type="match status" value="1"/>
</dbReference>
<evidence type="ECO:0000256" key="8">
    <source>
        <dbReference type="ARBA" id="ARBA00022723"/>
    </source>
</evidence>
<keyword evidence="13" id="KW-0832">Ubl conjugation</keyword>
<dbReference type="PROSITE" id="PS00329">
    <property type="entry name" value="HSP70_2"/>
    <property type="match status" value="1"/>
</dbReference>
<dbReference type="Pfam" id="PF05761">
    <property type="entry name" value="5_nucleotid"/>
    <property type="match status" value="1"/>
</dbReference>
<keyword evidence="6" id="KW-0964">Secreted</keyword>
<organism evidence="17 18">
    <name type="scientific">Penaeus vannamei</name>
    <name type="common">Whiteleg shrimp</name>
    <name type="synonym">Litopenaeus vannamei</name>
    <dbReference type="NCBI Taxonomy" id="6689"/>
    <lineage>
        <taxon>Eukaryota</taxon>
        <taxon>Metazoa</taxon>
        <taxon>Ecdysozoa</taxon>
        <taxon>Arthropoda</taxon>
        <taxon>Crustacea</taxon>
        <taxon>Multicrustacea</taxon>
        <taxon>Malacostraca</taxon>
        <taxon>Eumalacostraca</taxon>
        <taxon>Eucarida</taxon>
        <taxon>Decapoda</taxon>
        <taxon>Dendrobranchiata</taxon>
        <taxon>Penaeoidea</taxon>
        <taxon>Penaeidae</taxon>
        <taxon>Penaeus</taxon>
    </lineage>
</organism>
<dbReference type="FunFam" id="3.90.640.10:FF:000134">
    <property type="entry name" value="Heat shock cognate 71 kDa protein"/>
    <property type="match status" value="1"/>
</dbReference>
<dbReference type="Gene3D" id="3.90.640.10">
    <property type="entry name" value="Actin, Chain A, domain 4"/>
    <property type="match status" value="1"/>
</dbReference>
<comment type="caution">
    <text evidence="17">The sequence shown here is derived from an EMBL/GenBank/DDBJ whole genome shotgun (WGS) entry which is preliminary data.</text>
</comment>
<evidence type="ECO:0000256" key="9">
    <source>
        <dbReference type="ARBA" id="ARBA00022741"/>
    </source>
</evidence>
<dbReference type="STRING" id="6689.A0A423SX77"/>
<dbReference type="GO" id="GO:0043161">
    <property type="term" value="P:proteasome-mediated ubiquitin-dependent protein catabolic process"/>
    <property type="evidence" value="ECO:0007669"/>
    <property type="project" value="UniProtKB-ARBA"/>
</dbReference>
<feature type="compositionally biased region" description="Basic and acidic residues" evidence="16">
    <location>
        <begin position="675"/>
        <end position="684"/>
    </location>
</feature>
<evidence type="ECO:0000256" key="5">
    <source>
        <dbReference type="ARBA" id="ARBA00022512"/>
    </source>
</evidence>
<dbReference type="FunFam" id="3.30.420.40:FF:000172">
    <property type="entry name" value="Heat shock 70 kDa protein"/>
    <property type="match status" value="1"/>
</dbReference>
<evidence type="ECO:0000256" key="14">
    <source>
        <dbReference type="ARBA" id="ARBA00023016"/>
    </source>
</evidence>
<dbReference type="Gene3D" id="1.20.1270.10">
    <property type="match status" value="1"/>
</dbReference>
<dbReference type="InterPro" id="IPR018181">
    <property type="entry name" value="Heat_shock_70_CS"/>
</dbReference>
<evidence type="ECO:0000256" key="4">
    <source>
        <dbReference type="ARBA" id="ARBA00022499"/>
    </source>
</evidence>